<keyword evidence="2" id="KW-1185">Reference proteome</keyword>
<reference evidence="1 2" key="1">
    <citation type="submission" date="2019-03" db="EMBL/GenBank/DDBJ databases">
        <title>Draft Genome Sequence of Desulfosporosinus fructosivorans Strain 63.6F, Isolated from Marine Sediment in the Baltic Sea.</title>
        <authorList>
            <person name="Hausmann B."/>
            <person name="Vandieken V."/>
            <person name="Pjevac P."/>
            <person name="Schreck K."/>
            <person name="Herbold C.W."/>
            <person name="Loy A."/>
        </authorList>
    </citation>
    <scope>NUCLEOTIDE SEQUENCE [LARGE SCALE GENOMIC DNA]</scope>
    <source>
        <strain evidence="1 2">63.6F</strain>
    </source>
</reference>
<dbReference type="OrthoDB" id="1792303at2"/>
<dbReference type="AlphaFoldDB" id="A0A4Z0R624"/>
<proteinExistence type="predicted"/>
<gene>
    <name evidence="1" type="ORF">E4K67_14500</name>
</gene>
<comment type="caution">
    <text evidence="1">The sequence shown here is derived from an EMBL/GenBank/DDBJ whole genome shotgun (WGS) entry which is preliminary data.</text>
</comment>
<evidence type="ECO:0000313" key="1">
    <source>
        <dbReference type="EMBL" id="TGE37106.1"/>
    </source>
</evidence>
<dbReference type="RefSeq" id="WP_135547956.1">
    <property type="nucleotide sequence ID" value="NZ_SPQQ01000005.1"/>
</dbReference>
<sequence>MNIRYLHERLSPIEEITVVGKNTVVDGVICHVMGVVRYGRKMRLLVLQYDEAYRQHVEEAEVADSCDTRDMPESNRMVLRGQRQLDAVNPFGTVSRVFIGEREFKVHTSENRRLSSQDWECVLILSEFLRRGWQPAGIDFQSIDMLFLTSLELDGDYTAIPAFGENSALRFTMGPDSVAYLVEQPITLTVGSEYPDKLRFRDTVSGEERWAQINRVYLSDMWADMAKTFADPKLQEHMTLEQITQAKLDFEKRFLEICPKGMCFPIIEYECEEGIFLQFYFKDYLDATPISRNSVLGFIVSPDQPTGILGLKLKAAIIQEPVPANTVSIETELFQYQHTTTGGDIVLK</sequence>
<protein>
    <submittedName>
        <fullName evidence="1">Uncharacterized protein</fullName>
    </submittedName>
</protein>
<accession>A0A4Z0R624</accession>
<dbReference type="Proteomes" id="UP000298460">
    <property type="component" value="Unassembled WGS sequence"/>
</dbReference>
<evidence type="ECO:0000313" key="2">
    <source>
        <dbReference type="Proteomes" id="UP000298460"/>
    </source>
</evidence>
<name>A0A4Z0R624_9FIRM</name>
<dbReference type="EMBL" id="SPQQ01000005">
    <property type="protein sequence ID" value="TGE37106.1"/>
    <property type="molecule type" value="Genomic_DNA"/>
</dbReference>
<organism evidence="1 2">
    <name type="scientific">Desulfosporosinus fructosivorans</name>
    <dbReference type="NCBI Taxonomy" id="2018669"/>
    <lineage>
        <taxon>Bacteria</taxon>
        <taxon>Bacillati</taxon>
        <taxon>Bacillota</taxon>
        <taxon>Clostridia</taxon>
        <taxon>Eubacteriales</taxon>
        <taxon>Desulfitobacteriaceae</taxon>
        <taxon>Desulfosporosinus</taxon>
    </lineage>
</organism>